<keyword evidence="2" id="KW-0472">Membrane</keyword>
<keyword evidence="2" id="KW-0812">Transmembrane</keyword>
<feature type="transmembrane region" description="Helical" evidence="2">
    <location>
        <begin position="72"/>
        <end position="88"/>
    </location>
</feature>
<dbReference type="EMBL" id="JARIHO010000020">
    <property type="protein sequence ID" value="KAJ7347095.1"/>
    <property type="molecule type" value="Genomic_DNA"/>
</dbReference>
<gene>
    <name evidence="3" type="ORF">DFH08DRAFT_961470</name>
</gene>
<reference evidence="3" key="1">
    <citation type="submission" date="2023-03" db="EMBL/GenBank/DDBJ databases">
        <title>Massive genome expansion in bonnet fungi (Mycena s.s.) driven by repeated elements and novel gene families across ecological guilds.</title>
        <authorList>
            <consortium name="Lawrence Berkeley National Laboratory"/>
            <person name="Harder C.B."/>
            <person name="Miyauchi S."/>
            <person name="Viragh M."/>
            <person name="Kuo A."/>
            <person name="Thoen E."/>
            <person name="Andreopoulos B."/>
            <person name="Lu D."/>
            <person name="Skrede I."/>
            <person name="Drula E."/>
            <person name="Henrissat B."/>
            <person name="Morin E."/>
            <person name="Kohler A."/>
            <person name="Barry K."/>
            <person name="LaButti K."/>
            <person name="Morin E."/>
            <person name="Salamov A."/>
            <person name="Lipzen A."/>
            <person name="Mereny Z."/>
            <person name="Hegedus B."/>
            <person name="Baldrian P."/>
            <person name="Stursova M."/>
            <person name="Weitz H."/>
            <person name="Taylor A."/>
            <person name="Grigoriev I.V."/>
            <person name="Nagy L.G."/>
            <person name="Martin F."/>
            <person name="Kauserud H."/>
        </authorList>
    </citation>
    <scope>NUCLEOTIDE SEQUENCE</scope>
    <source>
        <strain evidence="3">CBHHK002</strain>
    </source>
</reference>
<dbReference type="AlphaFoldDB" id="A0AAD7EQB5"/>
<comment type="caution">
    <text evidence="3">The sequence shown here is derived from an EMBL/GenBank/DDBJ whole genome shotgun (WGS) entry which is preliminary data.</text>
</comment>
<accession>A0AAD7EQB5</accession>
<feature type="transmembrane region" description="Helical" evidence="2">
    <location>
        <begin position="39"/>
        <end position="60"/>
    </location>
</feature>
<evidence type="ECO:0000256" key="1">
    <source>
        <dbReference type="SAM" id="MobiDB-lite"/>
    </source>
</evidence>
<sequence length="266" mass="30131">MPFDLDSESLVDNSQPSAGAEHFERKSQKRIKAHPRLTVYRILFFTLTVGFGATKAVSSYQGQTTVPTTFDWIYGIVVVSALYWLGLYEEECPGKLPHWMFETDAVDYTIAIVNGLRSELTPTNFWSWSQQKYSAIPESNLRTLFRKLGYPAPDLGDPEQLIESRDMCLAQPEVIPESTATGVQLTHQPVGLHNRAWSTPTYGLAEVSVECDQCARTFVSDAALHNHCVNKADHPYCESCEKLFGDEKALRQASCHEYRIWIRLVY</sequence>
<proteinExistence type="predicted"/>
<name>A0AAD7EQB5_9AGAR</name>
<protein>
    <recommendedName>
        <fullName evidence="5">C2H2-type domain-containing protein</fullName>
    </recommendedName>
</protein>
<evidence type="ECO:0000256" key="2">
    <source>
        <dbReference type="SAM" id="Phobius"/>
    </source>
</evidence>
<evidence type="ECO:0000313" key="3">
    <source>
        <dbReference type="EMBL" id="KAJ7347095.1"/>
    </source>
</evidence>
<organism evidence="3 4">
    <name type="scientific">Mycena albidolilacea</name>
    <dbReference type="NCBI Taxonomy" id="1033008"/>
    <lineage>
        <taxon>Eukaryota</taxon>
        <taxon>Fungi</taxon>
        <taxon>Dikarya</taxon>
        <taxon>Basidiomycota</taxon>
        <taxon>Agaricomycotina</taxon>
        <taxon>Agaricomycetes</taxon>
        <taxon>Agaricomycetidae</taxon>
        <taxon>Agaricales</taxon>
        <taxon>Marasmiineae</taxon>
        <taxon>Mycenaceae</taxon>
        <taxon>Mycena</taxon>
    </lineage>
</organism>
<evidence type="ECO:0000313" key="4">
    <source>
        <dbReference type="Proteomes" id="UP001218218"/>
    </source>
</evidence>
<keyword evidence="4" id="KW-1185">Reference proteome</keyword>
<keyword evidence="2" id="KW-1133">Transmembrane helix</keyword>
<evidence type="ECO:0008006" key="5">
    <source>
        <dbReference type="Google" id="ProtNLM"/>
    </source>
</evidence>
<feature type="region of interest" description="Disordered" evidence="1">
    <location>
        <begin position="1"/>
        <end position="27"/>
    </location>
</feature>
<dbReference type="Proteomes" id="UP001218218">
    <property type="component" value="Unassembled WGS sequence"/>
</dbReference>